<proteinExistence type="predicted"/>
<sequence>MRFIRVIVLLVVLAAVGYYVSAQSSIGEDSTTTGHPHVLEQNKTKIESKEVPEKRSAVPLEGDIYQWMTKSADELEKKLGEPLRKDLSAYGYERWLYTDGEDQYVQFGIKEHHVASVYALGNDLAVEPVTIGQTYEAADDAFNFSREITYDKDMSSYTFRLNDADIQERPLVKVSDNVFLQLYFDTSMNELSAVRLLSADILLLHQPYEIKYRGDMPEDPEFTDDQWTQIEEGAEQQIFYLTNVVRYQHEKSPLKWDESVSDVAYEHSRDMAENHYFSHYSQDGDGLKERLAAKEVFYQTAGENIAAQYPDAESALHGWMNSEDHRKALLNDDFTHLGAGVHRSYYTQNFLNKD</sequence>
<dbReference type="EMBL" id="JBHTGR010000001">
    <property type="protein sequence ID" value="MFC7745695.1"/>
    <property type="molecule type" value="Genomic_DNA"/>
</dbReference>
<feature type="domain" description="SCP" evidence="1">
    <location>
        <begin position="240"/>
        <end position="349"/>
    </location>
</feature>
<evidence type="ECO:0000259" key="1">
    <source>
        <dbReference type="Pfam" id="PF00188"/>
    </source>
</evidence>
<dbReference type="CDD" id="cd05379">
    <property type="entry name" value="CAP_bacterial"/>
    <property type="match status" value="1"/>
</dbReference>
<dbReference type="Proteomes" id="UP001596620">
    <property type="component" value="Unassembled WGS sequence"/>
</dbReference>
<dbReference type="InterPro" id="IPR029410">
    <property type="entry name" value="CAP_assoc"/>
</dbReference>
<dbReference type="Pfam" id="PF00188">
    <property type="entry name" value="CAP"/>
    <property type="match status" value="1"/>
</dbReference>
<evidence type="ECO:0000259" key="2">
    <source>
        <dbReference type="Pfam" id="PF14504"/>
    </source>
</evidence>
<feature type="domain" description="CAP-associated" evidence="2">
    <location>
        <begin position="69"/>
        <end position="208"/>
    </location>
</feature>
<dbReference type="InterPro" id="IPR035940">
    <property type="entry name" value="CAP_sf"/>
</dbReference>
<comment type="caution">
    <text evidence="3">The sequence shown here is derived from an EMBL/GenBank/DDBJ whole genome shotgun (WGS) entry which is preliminary data.</text>
</comment>
<dbReference type="RefSeq" id="WP_382357173.1">
    <property type="nucleotide sequence ID" value="NZ_JBHTGR010000001.1"/>
</dbReference>
<evidence type="ECO:0000313" key="3">
    <source>
        <dbReference type="EMBL" id="MFC7745695.1"/>
    </source>
</evidence>
<gene>
    <name evidence="3" type="ORF">ACFQU8_00385</name>
</gene>
<protein>
    <submittedName>
        <fullName evidence="3">CAP domain-containing protein</fullName>
    </submittedName>
</protein>
<dbReference type="PANTHER" id="PTHR31157:SF26">
    <property type="entry name" value="SCP-LIKE EXTRACELLULAR PROTEIN"/>
    <property type="match status" value="1"/>
</dbReference>
<organism evidence="3 4">
    <name type="scientific">Lentibacillus kimchii</name>
    <dbReference type="NCBI Taxonomy" id="1542911"/>
    <lineage>
        <taxon>Bacteria</taxon>
        <taxon>Bacillati</taxon>
        <taxon>Bacillota</taxon>
        <taxon>Bacilli</taxon>
        <taxon>Bacillales</taxon>
        <taxon>Bacillaceae</taxon>
        <taxon>Lentibacillus</taxon>
    </lineage>
</organism>
<dbReference type="InterPro" id="IPR014044">
    <property type="entry name" value="CAP_dom"/>
</dbReference>
<name>A0ABW2UR33_9BACI</name>
<accession>A0ABW2UR33</accession>
<reference evidence="4" key="1">
    <citation type="journal article" date="2019" name="Int. J. Syst. Evol. Microbiol.">
        <title>The Global Catalogue of Microorganisms (GCM) 10K type strain sequencing project: providing services to taxonomists for standard genome sequencing and annotation.</title>
        <authorList>
            <consortium name="The Broad Institute Genomics Platform"/>
            <consortium name="The Broad Institute Genome Sequencing Center for Infectious Disease"/>
            <person name="Wu L."/>
            <person name="Ma J."/>
        </authorList>
    </citation>
    <scope>NUCLEOTIDE SEQUENCE [LARGE SCALE GENOMIC DNA]</scope>
    <source>
        <strain evidence="4">JCM 30234</strain>
    </source>
</reference>
<keyword evidence="4" id="KW-1185">Reference proteome</keyword>
<dbReference type="Gene3D" id="3.40.33.10">
    <property type="entry name" value="CAP"/>
    <property type="match status" value="1"/>
</dbReference>
<dbReference type="Pfam" id="PF14504">
    <property type="entry name" value="CAP_assoc_N"/>
    <property type="match status" value="1"/>
</dbReference>
<evidence type="ECO:0000313" key="4">
    <source>
        <dbReference type="Proteomes" id="UP001596620"/>
    </source>
</evidence>
<dbReference type="SUPFAM" id="SSF55797">
    <property type="entry name" value="PR-1-like"/>
    <property type="match status" value="1"/>
</dbReference>
<dbReference type="PANTHER" id="PTHR31157">
    <property type="entry name" value="SCP DOMAIN-CONTAINING PROTEIN"/>
    <property type="match status" value="1"/>
</dbReference>